<evidence type="ECO:0000256" key="10">
    <source>
        <dbReference type="ARBA" id="ARBA00066427"/>
    </source>
</evidence>
<evidence type="ECO:0000256" key="13">
    <source>
        <dbReference type="PIRSR" id="PIRSR600183-50"/>
    </source>
</evidence>
<dbReference type="SUPFAM" id="SSF51419">
    <property type="entry name" value="PLP-binding barrel"/>
    <property type="match status" value="1"/>
</dbReference>
<feature type="binding site" evidence="12">
    <location>
        <position position="330"/>
    </location>
    <ligand>
        <name>substrate</name>
    </ligand>
</feature>
<dbReference type="InterPro" id="IPR022644">
    <property type="entry name" value="De-COase2_N"/>
</dbReference>
<comment type="catalytic activity">
    <reaction evidence="7 12 14">
        <text>meso-2,6-diaminopimelate + H(+) = L-lysine + CO2</text>
        <dbReference type="Rhea" id="RHEA:15101"/>
        <dbReference type="ChEBI" id="CHEBI:15378"/>
        <dbReference type="ChEBI" id="CHEBI:16526"/>
        <dbReference type="ChEBI" id="CHEBI:32551"/>
        <dbReference type="ChEBI" id="CHEBI:57791"/>
        <dbReference type="EC" id="4.1.1.20"/>
    </reaction>
</comment>
<evidence type="ECO:0000256" key="12">
    <source>
        <dbReference type="HAMAP-Rule" id="MF_02120"/>
    </source>
</evidence>
<dbReference type="InterPro" id="IPR022643">
    <property type="entry name" value="De-COase2_C"/>
</dbReference>
<feature type="binding site" evidence="12">
    <location>
        <position position="390"/>
    </location>
    <ligand>
        <name>pyridoxal 5'-phosphate</name>
        <dbReference type="ChEBI" id="CHEBI:597326"/>
    </ligand>
</feature>
<dbReference type="InterPro" id="IPR002986">
    <property type="entry name" value="DAP_deCOOHase_LysA"/>
</dbReference>
<dbReference type="Pfam" id="PF00278">
    <property type="entry name" value="Orn_DAP_Arg_deC"/>
    <property type="match status" value="1"/>
</dbReference>
<dbReference type="EC" id="4.1.1.20" evidence="10 12"/>
<feature type="binding site" evidence="12">
    <location>
        <position position="362"/>
    </location>
    <ligand>
        <name>substrate</name>
    </ligand>
</feature>
<keyword evidence="5 12" id="KW-0457">Lysine biosynthesis</keyword>
<feature type="binding site" evidence="12">
    <location>
        <position position="390"/>
    </location>
    <ligand>
        <name>substrate</name>
    </ligand>
</feature>
<evidence type="ECO:0000313" key="17">
    <source>
        <dbReference type="EMBL" id="GAQ26138.1"/>
    </source>
</evidence>
<dbReference type="AlphaFoldDB" id="A0A0U9HHF6"/>
<dbReference type="FunFam" id="3.20.20.10:FF:000003">
    <property type="entry name" value="Diaminopimelate decarboxylase"/>
    <property type="match status" value="1"/>
</dbReference>
<comment type="subunit">
    <text evidence="12">Homodimer.</text>
</comment>
<proteinExistence type="inferred from homology"/>
<evidence type="ECO:0000259" key="16">
    <source>
        <dbReference type="Pfam" id="PF02784"/>
    </source>
</evidence>
<keyword evidence="4 12" id="KW-0663">Pyridoxal phosphate</keyword>
<evidence type="ECO:0000256" key="5">
    <source>
        <dbReference type="ARBA" id="ARBA00023154"/>
    </source>
</evidence>
<dbReference type="SUPFAM" id="SSF50621">
    <property type="entry name" value="Alanine racemase C-terminal domain-like"/>
    <property type="match status" value="1"/>
</dbReference>
<feature type="active site" description="Proton donor" evidence="13">
    <location>
        <position position="361"/>
    </location>
</feature>
<dbReference type="Proteomes" id="UP000062160">
    <property type="component" value="Unassembled WGS sequence"/>
</dbReference>
<evidence type="ECO:0000256" key="9">
    <source>
        <dbReference type="ARBA" id="ARBA00060983"/>
    </source>
</evidence>
<evidence type="ECO:0000259" key="15">
    <source>
        <dbReference type="Pfam" id="PF00278"/>
    </source>
</evidence>
<dbReference type="PANTHER" id="PTHR43727">
    <property type="entry name" value="DIAMINOPIMELATE DECARBOXYLASE"/>
    <property type="match status" value="1"/>
</dbReference>
<dbReference type="PANTHER" id="PTHR43727:SF2">
    <property type="entry name" value="GROUP IV DECARBOXYLASE"/>
    <property type="match status" value="1"/>
</dbReference>
<dbReference type="PRINTS" id="PR01179">
    <property type="entry name" value="ODADCRBXLASE"/>
</dbReference>
<feature type="binding site" evidence="12">
    <location>
        <begin position="290"/>
        <end position="293"/>
    </location>
    <ligand>
        <name>pyridoxal 5'-phosphate</name>
        <dbReference type="ChEBI" id="CHEBI:597326"/>
    </ligand>
</feature>
<keyword evidence="3 12" id="KW-0210">Decarboxylase</keyword>
<evidence type="ECO:0000256" key="4">
    <source>
        <dbReference type="ARBA" id="ARBA00022898"/>
    </source>
</evidence>
<dbReference type="GO" id="GO:0030170">
    <property type="term" value="F:pyridoxal phosphate binding"/>
    <property type="evidence" value="ECO:0007669"/>
    <property type="project" value="UniProtKB-UniRule"/>
</dbReference>
<name>A0A0U9HHF6_9FIRM</name>
<feature type="binding site" evidence="12">
    <location>
        <position position="293"/>
    </location>
    <ligand>
        <name>substrate</name>
    </ligand>
</feature>
<comment type="pathway">
    <text evidence="8 12 14">Amino-acid biosynthesis; L-lysine biosynthesis via DAP pathway; L-lysine from DL-2,6-diaminopimelate: step 1/1.</text>
</comment>
<comment type="function">
    <text evidence="12">Specifically catalyzes the decarboxylation of meso-diaminopimelate (meso-DAP) to L-lysine.</text>
</comment>
<reference evidence="17" key="1">
    <citation type="journal article" date="2016" name="Genome Announc.">
        <title>Draft Genome Sequence of the Syntrophic Lactate-Degrading Bacterium Tepidanaerobacter syntrophicus JLT.</title>
        <authorList>
            <person name="Matsuura N."/>
            <person name="Ohashi A."/>
            <person name="Tourlousse D.M."/>
            <person name="Sekiguchi Y."/>
        </authorList>
    </citation>
    <scope>NUCLEOTIDE SEQUENCE [LARGE SCALE GENOMIC DNA]</scope>
    <source>
        <strain evidence="17">JL</strain>
    </source>
</reference>
<dbReference type="NCBIfam" id="TIGR01048">
    <property type="entry name" value="lysA"/>
    <property type="match status" value="1"/>
</dbReference>
<sequence length="444" mass="49528">MYHGPCKINELGHLEIGGCDAVELAKEFGTPLYVMDEECIRENCRLYKENLNSLYKNSDVIYAGKAFLTVEMCKLIEEEGLSLDVVSGGELYMALQADFPAKRIYFHGNNKSYDELEMAVRHGVGHIIVDNFYELELLRDITSKLSGRKVKILLRLTPGIEAHTHDYIKTGQIDSKFGFGLENGHAFMAIENALSIKNVKLMGFHCHIGSQIFEKEPFREAADIMVHFAKMVEEKYGFKTQEIDFGGGFGVRYTEEDKPLEVRDYLETLVESVIESCEKYNLSAPKILIEPGRAIVGEAGVTLYTIGAIKNIPGIRKYVSVDGGMSDNIRPALYNAKYSAAIANKAKWPAEETVSIAGKCCESGDMLIWDIDLPKIAPGDILAVFTTGAYHYSMASNYNMLPRPAVIFVRNKTARLVVRRQTYEDLLSYDISLPSAAKAFSASV</sequence>
<dbReference type="Gene3D" id="2.40.37.10">
    <property type="entry name" value="Lyase, Ornithine Decarboxylase, Chain A, domain 1"/>
    <property type="match status" value="1"/>
</dbReference>
<dbReference type="InterPro" id="IPR000183">
    <property type="entry name" value="Orn/DAP/Arg_de-COase"/>
</dbReference>
<keyword evidence="2 12" id="KW-0028">Amino-acid biosynthesis</keyword>
<dbReference type="GO" id="GO:0008836">
    <property type="term" value="F:diaminopimelate decarboxylase activity"/>
    <property type="evidence" value="ECO:0007669"/>
    <property type="project" value="UniProtKB-UniRule"/>
</dbReference>
<dbReference type="HAMAP" id="MF_02120">
    <property type="entry name" value="LysA"/>
    <property type="match status" value="1"/>
</dbReference>
<comment type="similarity">
    <text evidence="9 12">Belongs to the Orn/Lys/Arg decarboxylase class-II family. LysA subfamily.</text>
</comment>
<dbReference type="CDD" id="cd06828">
    <property type="entry name" value="PLPDE_III_DapDC"/>
    <property type="match status" value="1"/>
</dbReference>
<feature type="domain" description="Orn/DAP/Arg decarboxylase 2 C-terminal" evidence="15">
    <location>
        <begin position="33"/>
        <end position="388"/>
    </location>
</feature>
<organism evidence="17">
    <name type="scientific">Tepidanaerobacter syntrophicus</name>
    <dbReference type="NCBI Taxonomy" id="224999"/>
    <lineage>
        <taxon>Bacteria</taxon>
        <taxon>Bacillati</taxon>
        <taxon>Bacillota</taxon>
        <taxon>Clostridia</taxon>
        <taxon>Thermosediminibacterales</taxon>
        <taxon>Tepidanaerobacteraceae</taxon>
        <taxon>Tepidanaerobacter</taxon>
    </lineage>
</organism>
<evidence type="ECO:0000256" key="7">
    <source>
        <dbReference type="ARBA" id="ARBA00050464"/>
    </source>
</evidence>
<keyword evidence="6 12" id="KW-0456">Lyase</keyword>
<comment type="cofactor">
    <cofactor evidence="1 12 13 14">
        <name>pyridoxal 5'-phosphate</name>
        <dbReference type="ChEBI" id="CHEBI:597326"/>
    </cofactor>
</comment>
<dbReference type="Pfam" id="PF02784">
    <property type="entry name" value="Orn_Arg_deC_N"/>
    <property type="match status" value="1"/>
</dbReference>
<dbReference type="STRING" id="224999.GCA_001485475_02177"/>
<dbReference type="Gene3D" id="3.20.20.10">
    <property type="entry name" value="Alanine racemase"/>
    <property type="match status" value="1"/>
</dbReference>
<dbReference type="FunFam" id="2.40.37.10:FF:000003">
    <property type="entry name" value="Diaminopimelate decarboxylase"/>
    <property type="match status" value="1"/>
</dbReference>
<evidence type="ECO:0000256" key="14">
    <source>
        <dbReference type="RuleBase" id="RU003738"/>
    </source>
</evidence>
<dbReference type="InterPro" id="IPR029066">
    <property type="entry name" value="PLP-binding_barrel"/>
</dbReference>
<dbReference type="UniPathway" id="UPA00034">
    <property type="reaction ID" value="UER00027"/>
</dbReference>
<protein>
    <recommendedName>
        <fullName evidence="11 12">Diaminopimelate decarboxylase</fullName>
        <shortName evidence="12">DAP decarboxylase</shortName>
        <shortName evidence="12">DAPDC</shortName>
        <ecNumber evidence="10 12">4.1.1.20</ecNumber>
    </recommendedName>
</protein>
<gene>
    <name evidence="12" type="primary">lysA</name>
    <name evidence="17" type="ORF">TSYNT_9397</name>
</gene>
<evidence type="ECO:0000256" key="6">
    <source>
        <dbReference type="ARBA" id="ARBA00023239"/>
    </source>
</evidence>
<evidence type="ECO:0000256" key="3">
    <source>
        <dbReference type="ARBA" id="ARBA00022793"/>
    </source>
</evidence>
<evidence type="ECO:0000256" key="2">
    <source>
        <dbReference type="ARBA" id="ARBA00022605"/>
    </source>
</evidence>
<evidence type="ECO:0000256" key="1">
    <source>
        <dbReference type="ARBA" id="ARBA00001933"/>
    </source>
</evidence>
<evidence type="ECO:0000256" key="11">
    <source>
        <dbReference type="ARBA" id="ARBA00074972"/>
    </source>
</evidence>
<feature type="binding site" evidence="12">
    <location>
        <position position="248"/>
    </location>
    <ligand>
        <name>pyridoxal 5'-phosphate</name>
        <dbReference type="ChEBI" id="CHEBI:597326"/>
    </ligand>
</feature>
<feature type="modified residue" description="N6-(pyridoxal phosphate)lysine" evidence="12 13">
    <location>
        <position position="65"/>
    </location>
</feature>
<dbReference type="PRINTS" id="PR01181">
    <property type="entry name" value="DAPDCRBXLASE"/>
</dbReference>
<dbReference type="RefSeq" id="WP_059033951.1">
    <property type="nucleotide sequence ID" value="NZ_BSDN01000004.1"/>
</dbReference>
<dbReference type="EMBL" id="DF977003">
    <property type="protein sequence ID" value="GAQ26138.1"/>
    <property type="molecule type" value="Genomic_DNA"/>
</dbReference>
<evidence type="ECO:0000313" key="18">
    <source>
        <dbReference type="Proteomes" id="UP000062160"/>
    </source>
</evidence>
<evidence type="ECO:0000256" key="8">
    <source>
        <dbReference type="ARBA" id="ARBA00060643"/>
    </source>
</evidence>
<keyword evidence="18" id="KW-1185">Reference proteome</keyword>
<dbReference type="OrthoDB" id="9802241at2"/>
<feature type="domain" description="Orn/DAP/Arg decarboxylase 2 N-terminal" evidence="16">
    <location>
        <begin position="40"/>
        <end position="297"/>
    </location>
</feature>
<dbReference type="GO" id="GO:0009089">
    <property type="term" value="P:lysine biosynthetic process via diaminopimelate"/>
    <property type="evidence" value="ECO:0007669"/>
    <property type="project" value="UniProtKB-UniRule"/>
</dbReference>
<dbReference type="InterPro" id="IPR009006">
    <property type="entry name" value="Ala_racemase/Decarboxylase_C"/>
</dbReference>
<feature type="binding site" evidence="12">
    <location>
        <position position="334"/>
    </location>
    <ligand>
        <name>substrate</name>
    </ligand>
</feature>
<accession>A0A0U9HHF6</accession>